<keyword evidence="3 4" id="KW-0378">Hydrolase</keyword>
<dbReference type="Gene3D" id="3.40.800.10">
    <property type="entry name" value="Ureohydrolase domain"/>
    <property type="match status" value="1"/>
</dbReference>
<dbReference type="AlphaFoldDB" id="A0A4D7AUJ9"/>
<dbReference type="EMBL" id="CP039690">
    <property type="protein sequence ID" value="QCI63305.1"/>
    <property type="molecule type" value="Genomic_DNA"/>
</dbReference>
<dbReference type="PANTHER" id="PTHR11358">
    <property type="entry name" value="ARGINASE/AGMATINASE"/>
    <property type="match status" value="1"/>
</dbReference>
<keyword evidence="6" id="KW-1185">Reference proteome</keyword>
<keyword evidence="2" id="KW-0479">Metal-binding</keyword>
<dbReference type="RefSeq" id="WP_136958764.1">
    <property type="nucleotide sequence ID" value="NZ_CP039690.1"/>
</dbReference>
<dbReference type="PANTHER" id="PTHR11358:SF26">
    <property type="entry name" value="GUANIDINO ACID HYDROLASE, MITOCHONDRIAL"/>
    <property type="match status" value="1"/>
</dbReference>
<dbReference type="Pfam" id="PF00491">
    <property type="entry name" value="Arginase"/>
    <property type="match status" value="1"/>
</dbReference>
<dbReference type="PIRSF" id="PIRSF036979">
    <property type="entry name" value="Arginase"/>
    <property type="match status" value="1"/>
</dbReference>
<gene>
    <name evidence="5" type="ORF">E8M01_03085</name>
</gene>
<sequence length="307" mass="32274">MTASPFAFAPTFMGVPHRTEIGDAKAVILGLPFDCGTHPHRIGSRLGPASIREQSQLLRAYDWTTGINPLEALGVIDIGDARVTSGEIEPSYAAIENAVETIASKRAVVVSLGGDGAIALPEMRALHRVYPDLVTVHIDAHTDAYPIPGYNTATAFSRAVEEGLVDVKRSYQVGMRGSTMVPGVHGHGLSLGYNVVPMAELLARGIEAVFAEIREAIGDRPVYLSYDMDFFDPSVAPGVCTPTWGGASAREGLAVLEACGGLNLVGVNINTVSPPHDVGGMSALLAATITLNSLQLIARQHQTPVGG</sequence>
<reference evidence="5 6" key="1">
    <citation type="submission" date="2019-04" db="EMBL/GenBank/DDBJ databases">
        <title>Phreatobacter aquaticus sp. nov.</title>
        <authorList>
            <person name="Choi A."/>
        </authorList>
    </citation>
    <scope>NUCLEOTIDE SEQUENCE [LARGE SCALE GENOMIC DNA]</scope>
    <source>
        <strain evidence="5 6">KCTC 52518</strain>
    </source>
</reference>
<dbReference type="GO" id="GO:0046872">
    <property type="term" value="F:metal ion binding"/>
    <property type="evidence" value="ECO:0007669"/>
    <property type="project" value="UniProtKB-KW"/>
</dbReference>
<evidence type="ECO:0000256" key="1">
    <source>
        <dbReference type="ARBA" id="ARBA00009227"/>
    </source>
</evidence>
<evidence type="ECO:0000256" key="3">
    <source>
        <dbReference type="ARBA" id="ARBA00022801"/>
    </source>
</evidence>
<protein>
    <submittedName>
        <fullName evidence="5">Agmatinase</fullName>
    </submittedName>
</protein>
<dbReference type="InterPro" id="IPR020855">
    <property type="entry name" value="Ureohydrolase_Mn_BS"/>
</dbReference>
<organism evidence="5 6">
    <name type="scientific">Phreatobacter stygius</name>
    <dbReference type="NCBI Taxonomy" id="1940610"/>
    <lineage>
        <taxon>Bacteria</taxon>
        <taxon>Pseudomonadati</taxon>
        <taxon>Pseudomonadota</taxon>
        <taxon>Alphaproteobacteria</taxon>
        <taxon>Hyphomicrobiales</taxon>
        <taxon>Phreatobacteraceae</taxon>
        <taxon>Phreatobacter</taxon>
    </lineage>
</organism>
<evidence type="ECO:0000313" key="6">
    <source>
        <dbReference type="Proteomes" id="UP000298781"/>
    </source>
</evidence>
<dbReference type="PROSITE" id="PS51409">
    <property type="entry name" value="ARGINASE_2"/>
    <property type="match status" value="1"/>
</dbReference>
<comment type="similarity">
    <text evidence="1">Belongs to the arginase family. Agmatinase subfamily.</text>
</comment>
<evidence type="ECO:0000256" key="2">
    <source>
        <dbReference type="ARBA" id="ARBA00022723"/>
    </source>
</evidence>
<evidence type="ECO:0000313" key="5">
    <source>
        <dbReference type="EMBL" id="QCI63305.1"/>
    </source>
</evidence>
<dbReference type="SUPFAM" id="SSF52768">
    <property type="entry name" value="Arginase/deacetylase"/>
    <property type="match status" value="1"/>
</dbReference>
<dbReference type="KEGG" id="pstg:E8M01_03085"/>
<dbReference type="PROSITE" id="PS01053">
    <property type="entry name" value="ARGINASE_1"/>
    <property type="match status" value="1"/>
</dbReference>
<accession>A0A4D7AUJ9</accession>
<dbReference type="Proteomes" id="UP000298781">
    <property type="component" value="Chromosome"/>
</dbReference>
<name>A0A4D7AUJ9_9HYPH</name>
<proteinExistence type="inferred from homology"/>
<dbReference type="GO" id="GO:0008783">
    <property type="term" value="F:agmatinase activity"/>
    <property type="evidence" value="ECO:0007669"/>
    <property type="project" value="TreeGrafter"/>
</dbReference>
<dbReference type="OrthoDB" id="9788689at2"/>
<dbReference type="GO" id="GO:0033389">
    <property type="term" value="P:putrescine biosynthetic process from arginine, via agmatine"/>
    <property type="evidence" value="ECO:0007669"/>
    <property type="project" value="TreeGrafter"/>
</dbReference>
<dbReference type="InterPro" id="IPR006035">
    <property type="entry name" value="Ureohydrolase"/>
</dbReference>
<evidence type="ECO:0000256" key="4">
    <source>
        <dbReference type="RuleBase" id="RU003684"/>
    </source>
</evidence>
<dbReference type="InterPro" id="IPR023696">
    <property type="entry name" value="Ureohydrolase_dom_sf"/>
</dbReference>